<dbReference type="SUPFAM" id="SSF56436">
    <property type="entry name" value="C-type lectin-like"/>
    <property type="match status" value="1"/>
</dbReference>
<comment type="caution">
    <text evidence="4">The sequence shown here is derived from an EMBL/GenBank/DDBJ whole genome shotgun (WGS) entry which is preliminary data.</text>
</comment>
<proteinExistence type="predicted"/>
<sequence>MYMVAIFILGIIASTSGFCPTYWRYFDKHCYIITKAKVTWNQARLNRCDYKTYSFNKWFKEQAFHSGERSYWIGASDLQHEGTFRWEGTGQTVRFTDWSPYQPDNYKRIEDCAHLWKNYGYRWNDTDCRSKISYICQRKAK</sequence>
<evidence type="ECO:0000256" key="1">
    <source>
        <dbReference type="ARBA" id="ARBA00023157"/>
    </source>
</evidence>
<feature type="domain" description="C-type lectin" evidence="3">
    <location>
        <begin position="26"/>
        <end position="137"/>
    </location>
</feature>
<dbReference type="InterPro" id="IPR016187">
    <property type="entry name" value="CTDL_fold"/>
</dbReference>
<dbReference type="PANTHER" id="PTHR22803">
    <property type="entry name" value="MANNOSE, PHOSPHOLIPASE, LECTIN RECEPTOR RELATED"/>
    <property type="match status" value="1"/>
</dbReference>
<feature type="signal peptide" evidence="2">
    <location>
        <begin position="1"/>
        <end position="17"/>
    </location>
</feature>
<protein>
    <recommendedName>
        <fullName evidence="3">C-type lectin domain-containing protein</fullName>
    </recommendedName>
</protein>
<feature type="non-terminal residue" evidence="4">
    <location>
        <position position="141"/>
    </location>
</feature>
<dbReference type="InterPro" id="IPR001304">
    <property type="entry name" value="C-type_lectin-like"/>
</dbReference>
<dbReference type="SMART" id="SM00034">
    <property type="entry name" value="CLECT"/>
    <property type="match status" value="1"/>
</dbReference>
<dbReference type="Pfam" id="PF00059">
    <property type="entry name" value="Lectin_C"/>
    <property type="match status" value="1"/>
</dbReference>
<keyword evidence="5" id="KW-1185">Reference proteome</keyword>
<evidence type="ECO:0000313" key="4">
    <source>
        <dbReference type="EMBL" id="KAJ8320427.1"/>
    </source>
</evidence>
<dbReference type="EMBL" id="JARBDR010000141">
    <property type="protein sequence ID" value="KAJ8320427.1"/>
    <property type="molecule type" value="Genomic_DNA"/>
</dbReference>
<accession>A0ABQ9FWR3</accession>
<name>A0ABQ9FWR3_TEGGR</name>
<dbReference type="InterPro" id="IPR018378">
    <property type="entry name" value="C-type_lectin_CS"/>
</dbReference>
<evidence type="ECO:0000259" key="3">
    <source>
        <dbReference type="PROSITE" id="PS50041"/>
    </source>
</evidence>
<keyword evidence="2" id="KW-0732">Signal</keyword>
<organism evidence="4 5">
    <name type="scientific">Tegillarca granosa</name>
    <name type="common">Malaysian cockle</name>
    <name type="synonym">Anadara granosa</name>
    <dbReference type="NCBI Taxonomy" id="220873"/>
    <lineage>
        <taxon>Eukaryota</taxon>
        <taxon>Metazoa</taxon>
        <taxon>Spiralia</taxon>
        <taxon>Lophotrochozoa</taxon>
        <taxon>Mollusca</taxon>
        <taxon>Bivalvia</taxon>
        <taxon>Autobranchia</taxon>
        <taxon>Pteriomorphia</taxon>
        <taxon>Arcoida</taxon>
        <taxon>Arcoidea</taxon>
        <taxon>Arcidae</taxon>
        <taxon>Tegillarca</taxon>
    </lineage>
</organism>
<reference evidence="4 5" key="1">
    <citation type="submission" date="2022-12" db="EMBL/GenBank/DDBJ databases">
        <title>Chromosome-level genome of Tegillarca granosa.</title>
        <authorList>
            <person name="Kim J."/>
        </authorList>
    </citation>
    <scope>NUCLEOTIDE SEQUENCE [LARGE SCALE GENOMIC DNA]</scope>
    <source>
        <strain evidence="4">Teg-2019</strain>
        <tissue evidence="4">Adductor muscle</tissue>
    </source>
</reference>
<dbReference type="CDD" id="cd00037">
    <property type="entry name" value="CLECT"/>
    <property type="match status" value="1"/>
</dbReference>
<gene>
    <name evidence="4" type="ORF">KUTeg_002014</name>
</gene>
<dbReference type="Proteomes" id="UP001217089">
    <property type="component" value="Unassembled WGS sequence"/>
</dbReference>
<dbReference type="PROSITE" id="PS50041">
    <property type="entry name" value="C_TYPE_LECTIN_2"/>
    <property type="match status" value="1"/>
</dbReference>
<evidence type="ECO:0000313" key="5">
    <source>
        <dbReference type="Proteomes" id="UP001217089"/>
    </source>
</evidence>
<dbReference type="PROSITE" id="PS00615">
    <property type="entry name" value="C_TYPE_LECTIN_1"/>
    <property type="match status" value="1"/>
</dbReference>
<dbReference type="InterPro" id="IPR050111">
    <property type="entry name" value="C-type_lectin/snaclec_domain"/>
</dbReference>
<dbReference type="Gene3D" id="3.10.100.10">
    <property type="entry name" value="Mannose-Binding Protein A, subunit A"/>
    <property type="match status" value="1"/>
</dbReference>
<dbReference type="InterPro" id="IPR016186">
    <property type="entry name" value="C-type_lectin-like/link_sf"/>
</dbReference>
<keyword evidence="1" id="KW-1015">Disulfide bond</keyword>
<feature type="chain" id="PRO_5046699219" description="C-type lectin domain-containing protein" evidence="2">
    <location>
        <begin position="18"/>
        <end position="141"/>
    </location>
</feature>
<evidence type="ECO:0000256" key="2">
    <source>
        <dbReference type="SAM" id="SignalP"/>
    </source>
</evidence>